<accession>A0A5M6CM26</accession>
<dbReference type="Proteomes" id="UP000323632">
    <property type="component" value="Unassembled WGS sequence"/>
</dbReference>
<gene>
    <name evidence="1" type="ORF">F0919_00510</name>
</gene>
<dbReference type="EMBL" id="VWSH01000001">
    <property type="protein sequence ID" value="KAA5536184.1"/>
    <property type="molecule type" value="Genomic_DNA"/>
</dbReference>
<evidence type="ECO:0000313" key="2">
    <source>
        <dbReference type="Proteomes" id="UP000323632"/>
    </source>
</evidence>
<proteinExistence type="predicted"/>
<organism evidence="1 2">
    <name type="scientific">Taibaiella lutea</name>
    <dbReference type="NCBI Taxonomy" id="2608001"/>
    <lineage>
        <taxon>Bacteria</taxon>
        <taxon>Pseudomonadati</taxon>
        <taxon>Bacteroidota</taxon>
        <taxon>Chitinophagia</taxon>
        <taxon>Chitinophagales</taxon>
        <taxon>Chitinophagaceae</taxon>
        <taxon>Taibaiella</taxon>
    </lineage>
</organism>
<evidence type="ECO:0000313" key="1">
    <source>
        <dbReference type="EMBL" id="KAA5536184.1"/>
    </source>
</evidence>
<reference evidence="1 2" key="1">
    <citation type="submission" date="2019-09" db="EMBL/GenBank/DDBJ databases">
        <title>Genome sequence and assembly of Taibaiella sp.</title>
        <authorList>
            <person name="Chhetri G."/>
        </authorList>
    </citation>
    <scope>NUCLEOTIDE SEQUENCE [LARGE SCALE GENOMIC DNA]</scope>
    <source>
        <strain evidence="1 2">KVB11</strain>
    </source>
</reference>
<keyword evidence="2" id="KW-1185">Reference proteome</keyword>
<sequence>MNTAIESDTLKDIREWQERIDQLGTENNQMKDRLAKEILKEVSDSFLEGSEDFYQLLLDKDQSMGLLRHEIGGLLTLVSKTSALMQLHKYATLRRDLVRFEKEFYTLKLSFLEHLMH</sequence>
<comment type="caution">
    <text evidence="1">The sequence shown here is derived from an EMBL/GenBank/DDBJ whole genome shotgun (WGS) entry which is preliminary data.</text>
</comment>
<protein>
    <submittedName>
        <fullName evidence="1">Uncharacterized protein</fullName>
    </submittedName>
</protein>
<dbReference type="RefSeq" id="WP_150030757.1">
    <property type="nucleotide sequence ID" value="NZ_VWSH01000001.1"/>
</dbReference>
<dbReference type="AlphaFoldDB" id="A0A5M6CM26"/>
<name>A0A5M6CM26_9BACT</name>